<dbReference type="HOGENOM" id="CLU_000022_69_1_10"/>
<comment type="catalytic activity">
    <reaction evidence="11">
        <text>(3Z)-decenoyl-[ACP] + malonyl-[ACP] + H(+) = 3-oxo-(5Z)-dodecenoyl-[ACP] + holo-[ACP] + CO2</text>
        <dbReference type="Rhea" id="RHEA:54940"/>
        <dbReference type="Rhea" id="RHEA-COMP:9623"/>
        <dbReference type="Rhea" id="RHEA-COMP:9685"/>
        <dbReference type="Rhea" id="RHEA-COMP:9927"/>
        <dbReference type="Rhea" id="RHEA-COMP:14042"/>
        <dbReference type="ChEBI" id="CHEBI:15378"/>
        <dbReference type="ChEBI" id="CHEBI:16526"/>
        <dbReference type="ChEBI" id="CHEBI:64479"/>
        <dbReference type="ChEBI" id="CHEBI:78449"/>
        <dbReference type="ChEBI" id="CHEBI:78798"/>
        <dbReference type="ChEBI" id="CHEBI:138410"/>
    </reaction>
    <physiologicalReaction direction="left-to-right" evidence="11">
        <dbReference type="Rhea" id="RHEA:54941"/>
    </physiologicalReaction>
</comment>
<dbReference type="PANTHER" id="PTHR11712:SF306">
    <property type="entry name" value="3-OXOACYL-[ACYL-CARRIER-PROTEIN] SYNTHASE 1"/>
    <property type="match status" value="1"/>
</dbReference>
<sequence>MHKRVVITGLGVVAPNGVGLKAFTEAIKNGVSGIKHDPELERLQFSCQIAGKPEVTDELMARYMTDLERRNFNSSGILYGLIAGMDAWQDAGLLPAPENEPDWQSGALFGAGTSGIEKFREAIYKVDDLQVRKLGSSVVVQTMASGISAYLGGKLGLGNQVSSNSSACTTGTESILMAYERIKTGQATRMLAGSTSDSGPYIWAGFDAMKVCTFKHNGMPEKGSRPMSASASGFVPGSGAGAMVLETLDSALARGAFIYAEILGGNINSGGQRGTGSMTAPNSMAVQRCIAAALENSGVKASQVDTINGHLTATAKDALEVQNWTIALNRKGADFPYINSLKAMTGHCLSASGSIECVASVLQLQQGFIFPAINCEDLDPEIALLVDKNRIPQQILYKNINILAKASFGFGDVNACIIFKKYENG</sequence>
<dbReference type="AlphaFoldDB" id="C6XUK3"/>
<evidence type="ECO:0000256" key="5">
    <source>
        <dbReference type="ARBA" id="ARBA00022490"/>
    </source>
</evidence>
<dbReference type="RefSeq" id="WP_015807467.1">
    <property type="nucleotide sequence ID" value="NC_013061.1"/>
</dbReference>
<dbReference type="GO" id="GO:0004315">
    <property type="term" value="F:3-oxoacyl-[acyl-carrier-protein] synthase activity"/>
    <property type="evidence" value="ECO:0007669"/>
    <property type="project" value="UniProtKB-EC"/>
</dbReference>
<keyword evidence="7" id="KW-0012">Acyltransferase</keyword>
<dbReference type="InterPro" id="IPR014030">
    <property type="entry name" value="Ketoacyl_synth_N"/>
</dbReference>
<comment type="subcellular location">
    <subcellularLocation>
        <location evidence="1">Cytoplasm</location>
    </subcellularLocation>
</comment>
<dbReference type="Pfam" id="PF02801">
    <property type="entry name" value="Ketoacyl-synt_C"/>
    <property type="match status" value="1"/>
</dbReference>
<comment type="subunit">
    <text evidence="3">Homodimer.</text>
</comment>
<evidence type="ECO:0000313" key="15">
    <source>
        <dbReference type="EMBL" id="ACU03853.1"/>
    </source>
</evidence>
<keyword evidence="5" id="KW-0963">Cytoplasm</keyword>
<evidence type="ECO:0000256" key="4">
    <source>
        <dbReference type="ARBA" id="ARBA00013191"/>
    </source>
</evidence>
<evidence type="ECO:0000256" key="7">
    <source>
        <dbReference type="ARBA" id="ARBA00023315"/>
    </source>
</evidence>
<dbReference type="CDD" id="cd00834">
    <property type="entry name" value="KAS_I_II"/>
    <property type="match status" value="1"/>
</dbReference>
<dbReference type="STRING" id="485917.Phep_1640"/>
<dbReference type="InterPro" id="IPR016039">
    <property type="entry name" value="Thiolase-like"/>
</dbReference>
<dbReference type="Proteomes" id="UP000000852">
    <property type="component" value="Chromosome"/>
</dbReference>
<dbReference type="GO" id="GO:0005829">
    <property type="term" value="C:cytosol"/>
    <property type="evidence" value="ECO:0007669"/>
    <property type="project" value="TreeGrafter"/>
</dbReference>
<evidence type="ECO:0000256" key="8">
    <source>
        <dbReference type="ARBA" id="ARBA00039450"/>
    </source>
</evidence>
<dbReference type="InterPro" id="IPR000794">
    <property type="entry name" value="Beta-ketoacyl_synthase"/>
</dbReference>
<protein>
    <recommendedName>
        <fullName evidence="8">3-oxoacyl-[acyl-carrier-protein] synthase 1</fullName>
        <ecNumber evidence="4">2.3.1.41</ecNumber>
    </recommendedName>
    <alternativeName>
        <fullName evidence="9">3-oxoacyl-[acyl-carrier-protein] synthase I</fullName>
    </alternativeName>
    <alternativeName>
        <fullName evidence="10">Beta-ketoacyl-ACP synthase I</fullName>
    </alternativeName>
</protein>
<dbReference type="EC" id="2.3.1.41" evidence="4"/>
<gene>
    <name evidence="15" type="ordered locus">Phep_1640</name>
</gene>
<dbReference type="GO" id="GO:0006633">
    <property type="term" value="P:fatty acid biosynthetic process"/>
    <property type="evidence" value="ECO:0007669"/>
    <property type="project" value="TreeGrafter"/>
</dbReference>
<proteinExistence type="inferred from homology"/>
<dbReference type="SUPFAM" id="SSF53901">
    <property type="entry name" value="Thiolase-like"/>
    <property type="match status" value="2"/>
</dbReference>
<evidence type="ECO:0000256" key="6">
    <source>
        <dbReference type="ARBA" id="ARBA00022679"/>
    </source>
</evidence>
<keyword evidence="6 13" id="KW-0808">Transferase</keyword>
<evidence type="ECO:0000256" key="12">
    <source>
        <dbReference type="ARBA" id="ARBA00048506"/>
    </source>
</evidence>
<evidence type="ECO:0000256" key="13">
    <source>
        <dbReference type="RuleBase" id="RU003694"/>
    </source>
</evidence>
<organism evidence="15 16">
    <name type="scientific">Pedobacter heparinus (strain ATCC 13125 / DSM 2366 / CIP 104194 / JCM 7457 / NBRC 12017 / NCIMB 9290 / NRRL B-14731 / HIM 762-3)</name>
    <dbReference type="NCBI Taxonomy" id="485917"/>
    <lineage>
        <taxon>Bacteria</taxon>
        <taxon>Pseudomonadati</taxon>
        <taxon>Bacteroidota</taxon>
        <taxon>Sphingobacteriia</taxon>
        <taxon>Sphingobacteriales</taxon>
        <taxon>Sphingobacteriaceae</taxon>
        <taxon>Pedobacter</taxon>
    </lineage>
</organism>
<dbReference type="InterPro" id="IPR020841">
    <property type="entry name" value="PKS_Beta-ketoAc_synthase_dom"/>
</dbReference>
<dbReference type="Gene3D" id="3.40.47.10">
    <property type="match status" value="2"/>
</dbReference>
<evidence type="ECO:0000256" key="1">
    <source>
        <dbReference type="ARBA" id="ARBA00004496"/>
    </source>
</evidence>
<keyword evidence="16" id="KW-1185">Reference proteome</keyword>
<comment type="similarity">
    <text evidence="2 13">Belongs to the thiolase-like superfamily. Beta-ketoacyl-ACP synthases family.</text>
</comment>
<dbReference type="eggNOG" id="COG0304">
    <property type="taxonomic scope" value="Bacteria"/>
</dbReference>
<dbReference type="SMART" id="SM00825">
    <property type="entry name" value="PKS_KS"/>
    <property type="match status" value="1"/>
</dbReference>
<evidence type="ECO:0000256" key="2">
    <source>
        <dbReference type="ARBA" id="ARBA00008467"/>
    </source>
</evidence>
<dbReference type="KEGG" id="phe:Phep_1640"/>
<name>C6XUK3_PEDHD</name>
<evidence type="ECO:0000256" key="3">
    <source>
        <dbReference type="ARBA" id="ARBA00011738"/>
    </source>
</evidence>
<evidence type="ECO:0000313" key="16">
    <source>
        <dbReference type="Proteomes" id="UP000000852"/>
    </source>
</evidence>
<accession>C6XUK3</accession>
<reference evidence="15 16" key="1">
    <citation type="journal article" date="2009" name="Stand. Genomic Sci.">
        <title>Complete genome sequence of Pedobacter heparinus type strain (HIM 762-3).</title>
        <authorList>
            <person name="Han C."/>
            <person name="Spring S."/>
            <person name="Lapidus A."/>
            <person name="Del Rio T.G."/>
            <person name="Tice H."/>
            <person name="Copeland A."/>
            <person name="Cheng J.F."/>
            <person name="Lucas S."/>
            <person name="Chen F."/>
            <person name="Nolan M."/>
            <person name="Bruce D."/>
            <person name="Goodwin L."/>
            <person name="Pitluck S."/>
            <person name="Ivanova N."/>
            <person name="Mavromatis K."/>
            <person name="Mikhailova N."/>
            <person name="Pati A."/>
            <person name="Chen A."/>
            <person name="Palaniappan K."/>
            <person name="Land M."/>
            <person name="Hauser L."/>
            <person name="Chang Y.J."/>
            <person name="Jeffries C.C."/>
            <person name="Saunders E."/>
            <person name="Chertkov O."/>
            <person name="Brettin T."/>
            <person name="Goker M."/>
            <person name="Rohde M."/>
            <person name="Bristow J."/>
            <person name="Eisen J.A."/>
            <person name="Markowitz V."/>
            <person name="Hugenholtz P."/>
            <person name="Kyrpides N.C."/>
            <person name="Klenk H.P."/>
            <person name="Detter J.C."/>
        </authorList>
    </citation>
    <scope>NUCLEOTIDE SEQUENCE [LARGE SCALE GENOMIC DNA]</scope>
    <source>
        <strain evidence="16">ATCC 13125 / DSM 2366 / CIP 104194 / JCM 7457 / NBRC 12017 / NCIMB 9290 / NRRL B-14731 / HIM 762-3</strain>
    </source>
</reference>
<evidence type="ECO:0000256" key="11">
    <source>
        <dbReference type="ARBA" id="ARBA00048121"/>
    </source>
</evidence>
<dbReference type="PANTHER" id="PTHR11712">
    <property type="entry name" value="POLYKETIDE SYNTHASE-RELATED"/>
    <property type="match status" value="1"/>
</dbReference>
<dbReference type="OrthoDB" id="9808669at2"/>
<dbReference type="InterPro" id="IPR014031">
    <property type="entry name" value="Ketoacyl_synth_C"/>
</dbReference>
<evidence type="ECO:0000259" key="14">
    <source>
        <dbReference type="PROSITE" id="PS52004"/>
    </source>
</evidence>
<comment type="catalytic activity">
    <reaction evidence="12">
        <text>a fatty acyl-[ACP] + malonyl-[ACP] + H(+) = a 3-oxoacyl-[ACP] + holo-[ACP] + CO2</text>
        <dbReference type="Rhea" id="RHEA:22836"/>
        <dbReference type="Rhea" id="RHEA-COMP:9623"/>
        <dbReference type="Rhea" id="RHEA-COMP:9685"/>
        <dbReference type="Rhea" id="RHEA-COMP:9916"/>
        <dbReference type="Rhea" id="RHEA-COMP:14125"/>
        <dbReference type="ChEBI" id="CHEBI:15378"/>
        <dbReference type="ChEBI" id="CHEBI:16526"/>
        <dbReference type="ChEBI" id="CHEBI:64479"/>
        <dbReference type="ChEBI" id="CHEBI:78449"/>
        <dbReference type="ChEBI" id="CHEBI:78776"/>
        <dbReference type="ChEBI" id="CHEBI:138651"/>
        <dbReference type="EC" id="2.3.1.41"/>
    </reaction>
    <physiologicalReaction direction="left-to-right" evidence="12">
        <dbReference type="Rhea" id="RHEA:22837"/>
    </physiologicalReaction>
</comment>
<dbReference type="EMBL" id="CP001681">
    <property type="protein sequence ID" value="ACU03853.1"/>
    <property type="molecule type" value="Genomic_DNA"/>
</dbReference>
<evidence type="ECO:0000256" key="10">
    <source>
        <dbReference type="ARBA" id="ARBA00042143"/>
    </source>
</evidence>
<evidence type="ECO:0000256" key="9">
    <source>
        <dbReference type="ARBA" id="ARBA00041620"/>
    </source>
</evidence>
<dbReference type="Pfam" id="PF00109">
    <property type="entry name" value="ketoacyl-synt"/>
    <property type="match status" value="1"/>
</dbReference>
<feature type="domain" description="Ketosynthase family 3 (KS3)" evidence="14">
    <location>
        <begin position="2"/>
        <end position="421"/>
    </location>
</feature>
<dbReference type="PROSITE" id="PS52004">
    <property type="entry name" value="KS3_2"/>
    <property type="match status" value="1"/>
</dbReference>